<organism evidence="1 2">
    <name type="scientific">Aspergillus melleus</name>
    <dbReference type="NCBI Taxonomy" id="138277"/>
    <lineage>
        <taxon>Eukaryota</taxon>
        <taxon>Fungi</taxon>
        <taxon>Dikarya</taxon>
        <taxon>Ascomycota</taxon>
        <taxon>Pezizomycotina</taxon>
        <taxon>Eurotiomycetes</taxon>
        <taxon>Eurotiomycetidae</taxon>
        <taxon>Eurotiales</taxon>
        <taxon>Aspergillaceae</taxon>
        <taxon>Aspergillus</taxon>
        <taxon>Aspergillus subgen. Circumdati</taxon>
    </lineage>
</organism>
<name>A0ACC3BCY0_9EURO</name>
<dbReference type="EMBL" id="JAOPJF010000008">
    <property type="protein sequence ID" value="KAK1148366.1"/>
    <property type="molecule type" value="Genomic_DNA"/>
</dbReference>
<keyword evidence="2" id="KW-1185">Reference proteome</keyword>
<accession>A0ACC3BCY0</accession>
<proteinExistence type="predicted"/>
<dbReference type="Proteomes" id="UP001177260">
    <property type="component" value="Unassembled WGS sequence"/>
</dbReference>
<reference evidence="1 2" key="1">
    <citation type="journal article" date="2023" name="ACS Omega">
        <title>Identification of the Neoaspergillic Acid Biosynthesis Gene Cluster by Establishing an In Vitro CRISPR-Ribonucleoprotein Genetic System in Aspergillus melleus.</title>
        <authorList>
            <person name="Yuan B."/>
            <person name="Grau M.F."/>
            <person name="Murata R.M."/>
            <person name="Torok T."/>
            <person name="Venkateswaran K."/>
            <person name="Stajich J.E."/>
            <person name="Wang C.C.C."/>
        </authorList>
    </citation>
    <scope>NUCLEOTIDE SEQUENCE [LARGE SCALE GENOMIC DNA]</scope>
    <source>
        <strain evidence="1 2">IMV 1140</strain>
    </source>
</reference>
<protein>
    <submittedName>
        <fullName evidence="1">Uncharacterized protein</fullName>
    </submittedName>
</protein>
<evidence type="ECO:0000313" key="1">
    <source>
        <dbReference type="EMBL" id="KAK1148366.1"/>
    </source>
</evidence>
<sequence length="91" mass="10287">MKFFFYFFFLIHLLSLAFTLETATKPEDKLENIAPIEDDEPSMPDNMIAPDFDDDHASLQDLDPNAQSNSIEPRKCVGARSSPLSCLGEFE</sequence>
<gene>
    <name evidence="1" type="ORF">N8T08_010177</name>
</gene>
<evidence type="ECO:0000313" key="2">
    <source>
        <dbReference type="Proteomes" id="UP001177260"/>
    </source>
</evidence>
<comment type="caution">
    <text evidence="1">The sequence shown here is derived from an EMBL/GenBank/DDBJ whole genome shotgun (WGS) entry which is preliminary data.</text>
</comment>